<protein>
    <submittedName>
        <fullName evidence="3">Carbon-nitrogen hydrolase family protein</fullName>
    </submittedName>
</protein>
<keyword evidence="4" id="KW-1185">Reference proteome</keyword>
<dbReference type="SUPFAM" id="SSF56317">
    <property type="entry name" value="Carbon-nitrogen hydrolase"/>
    <property type="match status" value="1"/>
</dbReference>
<dbReference type="InterPro" id="IPR050345">
    <property type="entry name" value="Aliph_Amidase/BUP"/>
</dbReference>
<dbReference type="InterPro" id="IPR003010">
    <property type="entry name" value="C-N_Hydrolase"/>
</dbReference>
<dbReference type="CDD" id="cd07197">
    <property type="entry name" value="nitrilase"/>
    <property type="match status" value="1"/>
</dbReference>
<dbReference type="PANTHER" id="PTHR43674">
    <property type="entry name" value="NITRILASE C965.09-RELATED"/>
    <property type="match status" value="1"/>
</dbReference>
<dbReference type="Gene3D" id="3.60.110.10">
    <property type="entry name" value="Carbon-nitrogen hydrolase"/>
    <property type="match status" value="1"/>
</dbReference>
<feature type="domain" description="CN hydrolase" evidence="2">
    <location>
        <begin position="44"/>
        <end position="268"/>
    </location>
</feature>
<evidence type="ECO:0000313" key="3">
    <source>
        <dbReference type="EMBL" id="MBD0777579.1"/>
    </source>
</evidence>
<dbReference type="PANTHER" id="PTHR43674:SF2">
    <property type="entry name" value="BETA-UREIDOPROPIONASE"/>
    <property type="match status" value="1"/>
</dbReference>
<gene>
    <name evidence="3" type="ORF">HPE56_07225</name>
</gene>
<reference evidence="3" key="1">
    <citation type="submission" date="2020-05" db="EMBL/GenBank/DDBJ databases">
        <title>The draft genome sequence of Maribacter sp. ANRC-HE7.</title>
        <authorList>
            <person name="Mu L."/>
        </authorList>
    </citation>
    <scope>NUCLEOTIDE SEQUENCE</scope>
    <source>
        <strain evidence="3">ANRC-HE7</strain>
    </source>
</reference>
<dbReference type="InterPro" id="IPR036526">
    <property type="entry name" value="C-N_Hydrolase_sf"/>
</dbReference>
<accession>A0ABR7UYA5</accession>
<proteinExistence type="predicted"/>
<dbReference type="Proteomes" id="UP001166021">
    <property type="component" value="Unassembled WGS sequence"/>
</dbReference>
<dbReference type="PROSITE" id="PS50263">
    <property type="entry name" value="CN_HYDROLASE"/>
    <property type="match status" value="1"/>
</dbReference>
<organism evidence="3 4">
    <name type="scientific">Maribacter aquimaris</name>
    <dbReference type="NCBI Taxonomy" id="2737171"/>
    <lineage>
        <taxon>Bacteria</taxon>
        <taxon>Pseudomonadati</taxon>
        <taxon>Bacteroidota</taxon>
        <taxon>Flavobacteriia</taxon>
        <taxon>Flavobacteriales</taxon>
        <taxon>Flavobacteriaceae</taxon>
        <taxon>Maribacter</taxon>
    </lineage>
</organism>
<evidence type="ECO:0000313" key="4">
    <source>
        <dbReference type="Proteomes" id="UP001166021"/>
    </source>
</evidence>
<evidence type="ECO:0000256" key="1">
    <source>
        <dbReference type="ARBA" id="ARBA00022801"/>
    </source>
</evidence>
<name>A0ABR7UYA5_9FLAO</name>
<dbReference type="GO" id="GO:0016787">
    <property type="term" value="F:hydrolase activity"/>
    <property type="evidence" value="ECO:0007669"/>
    <property type="project" value="UniProtKB-KW"/>
</dbReference>
<dbReference type="EMBL" id="JABTCF010000003">
    <property type="protein sequence ID" value="MBD0777579.1"/>
    <property type="molecule type" value="Genomic_DNA"/>
</dbReference>
<evidence type="ECO:0000259" key="2">
    <source>
        <dbReference type="PROSITE" id="PS50263"/>
    </source>
</evidence>
<keyword evidence="1 3" id="KW-0378">Hydrolase</keyword>
<dbReference type="Pfam" id="PF00795">
    <property type="entry name" value="CN_hydrolase"/>
    <property type="match status" value="1"/>
</dbReference>
<comment type="caution">
    <text evidence="3">The sequence shown here is derived from an EMBL/GenBank/DDBJ whole genome shotgun (WGS) entry which is preliminary data.</text>
</comment>
<sequence>MERRNFIRNSTLGLGAGIALTPSTVFSASNVSGEPLPSKLPREVWIATLTLTKIDAANYQDMVDEVLGHMADIVNYKPDVICLPEIFPFFHISEKISIAEVAEQPLGKITSRFAEFARKHKTYIICPLYTVENGKYYNAAVVIDREGKVLGEYRKTHTTEGEMGKGITPGPLDPPVFKTDFGIIGVQICFDLEWNDGWEKLKAKGAEIVFFPSAYSGGKAINTRAWQNKYCVVSSTLNGTAKICDVTGDEIATTGFWDKYWAIAPLNLEKAFLHTWPYVRKFKDIHAKYGRKVKITNFNEEEWSIIESLSPEVKIADILEEFDLKTHIDHIKSATDMQKKLRKG</sequence>
<dbReference type="RefSeq" id="WP_188243096.1">
    <property type="nucleotide sequence ID" value="NZ_JABTCF010000003.1"/>
</dbReference>